<dbReference type="Proteomes" id="UP000095085">
    <property type="component" value="Unassembled WGS sequence"/>
</dbReference>
<reference evidence="3" key="1">
    <citation type="submission" date="2016-05" db="EMBL/GenBank/DDBJ databases">
        <title>Comparative genomics of biotechnologically important yeasts.</title>
        <authorList>
            <consortium name="DOE Joint Genome Institute"/>
            <person name="Riley R."/>
            <person name="Haridas S."/>
            <person name="Wolfe K.H."/>
            <person name="Lopes M.R."/>
            <person name="Hittinger C.T."/>
            <person name="Goker M."/>
            <person name="Salamov A."/>
            <person name="Wisecaver J."/>
            <person name="Long T.M."/>
            <person name="Aerts A.L."/>
            <person name="Barry K."/>
            <person name="Choi C."/>
            <person name="Clum A."/>
            <person name="Coughlan A.Y."/>
            <person name="Deshpande S."/>
            <person name="Douglass A.P."/>
            <person name="Hanson S.J."/>
            <person name="Klenk H.-P."/>
            <person name="Labutti K."/>
            <person name="Lapidus A."/>
            <person name="Lindquist E."/>
            <person name="Lipzen A."/>
            <person name="Meier-Kolthoff J.P."/>
            <person name="Ohm R.A."/>
            <person name="Otillar R.P."/>
            <person name="Pangilinan J."/>
            <person name="Peng Y."/>
            <person name="Rokas A."/>
            <person name="Rosa C.A."/>
            <person name="Scheuner C."/>
            <person name="Sibirny A.A."/>
            <person name="Slot J.C."/>
            <person name="Stielow J.B."/>
            <person name="Sun H."/>
            <person name="Kurtzman C.P."/>
            <person name="Blackwell M."/>
            <person name="Grigoriev I.V."/>
            <person name="Jeffries T.W."/>
        </authorList>
    </citation>
    <scope>NUCLEOTIDE SEQUENCE [LARGE SCALE GENOMIC DNA]</scope>
    <source>
        <strain evidence="3">NRRL Y-1933</strain>
    </source>
</reference>
<keyword evidence="3" id="KW-1185">Reference proteome</keyword>
<protein>
    <submittedName>
        <fullName evidence="2">Uncharacterized protein</fullName>
    </submittedName>
</protein>
<evidence type="ECO:0000256" key="1">
    <source>
        <dbReference type="SAM" id="MobiDB-lite"/>
    </source>
</evidence>
<sequence length="113" mass="12790">MRSLPPPRITRKRRWRRIKRALKSLFTKGYILDPGAFLSGEKGGNNSISKIRQSRVTSRVRKAKSRPTDLGLREGANAGIRTATFIGRVAKRASMPILRPFNSRSLLNVSLRF</sequence>
<name>A0A1E4RR98_9ASCO</name>
<dbReference type="AlphaFoldDB" id="A0A1E4RR98"/>
<evidence type="ECO:0000313" key="3">
    <source>
        <dbReference type="Proteomes" id="UP000095085"/>
    </source>
</evidence>
<gene>
    <name evidence="2" type="ORF">HYPBUDRAFT_174239</name>
</gene>
<accession>A0A1E4RR98</accession>
<dbReference type="RefSeq" id="XP_020078849.1">
    <property type="nucleotide sequence ID" value="XM_020222864.1"/>
</dbReference>
<proteinExistence type="predicted"/>
<dbReference type="OrthoDB" id="4024333at2759"/>
<dbReference type="EMBL" id="KV454538">
    <property type="protein sequence ID" value="ODV69782.1"/>
    <property type="molecule type" value="Genomic_DNA"/>
</dbReference>
<dbReference type="GeneID" id="30997413"/>
<evidence type="ECO:0000313" key="2">
    <source>
        <dbReference type="EMBL" id="ODV69782.1"/>
    </source>
</evidence>
<organism evidence="2 3">
    <name type="scientific">Hyphopichia burtonii NRRL Y-1933</name>
    <dbReference type="NCBI Taxonomy" id="984485"/>
    <lineage>
        <taxon>Eukaryota</taxon>
        <taxon>Fungi</taxon>
        <taxon>Dikarya</taxon>
        <taxon>Ascomycota</taxon>
        <taxon>Saccharomycotina</taxon>
        <taxon>Pichiomycetes</taxon>
        <taxon>Debaryomycetaceae</taxon>
        <taxon>Hyphopichia</taxon>
    </lineage>
</organism>
<feature type="region of interest" description="Disordered" evidence="1">
    <location>
        <begin position="52"/>
        <end position="72"/>
    </location>
</feature>